<keyword evidence="3 8" id="KW-0560">Oxidoreductase</keyword>
<evidence type="ECO:0000256" key="5">
    <source>
        <dbReference type="ARBA" id="ARBA00023244"/>
    </source>
</evidence>
<dbReference type="EC" id="1.3.1.76" evidence="2"/>
<keyword evidence="5" id="KW-0627">Porphyrin biosynthesis</keyword>
<keyword evidence="4" id="KW-0520">NAD</keyword>
<feature type="domain" description="Siroheme synthase central" evidence="7">
    <location>
        <begin position="118"/>
        <end position="142"/>
    </location>
</feature>
<dbReference type="Pfam" id="PF14824">
    <property type="entry name" value="Sirohm_synth_M"/>
    <property type="match status" value="1"/>
</dbReference>
<evidence type="ECO:0000256" key="4">
    <source>
        <dbReference type="ARBA" id="ARBA00023027"/>
    </source>
</evidence>
<dbReference type="GO" id="GO:0004325">
    <property type="term" value="F:ferrochelatase activity"/>
    <property type="evidence" value="ECO:0007669"/>
    <property type="project" value="InterPro"/>
</dbReference>
<dbReference type="SUPFAM" id="SSF75615">
    <property type="entry name" value="Siroheme synthase middle domains-like"/>
    <property type="match status" value="1"/>
</dbReference>
<comment type="pathway">
    <text evidence="1">Porphyrin-containing compound metabolism; siroheme biosynthesis; sirohydrochlorin from precorrin-2: step 1/1.</text>
</comment>
<proteinExistence type="predicted"/>
<reference evidence="8" key="1">
    <citation type="submission" date="2019-08" db="EMBL/GenBank/DDBJ databases">
        <authorList>
            <person name="Kucharzyk K."/>
            <person name="Murdoch R.W."/>
            <person name="Higgins S."/>
            <person name="Loffler F."/>
        </authorList>
    </citation>
    <scope>NUCLEOTIDE SEQUENCE</scope>
</reference>
<dbReference type="PANTHER" id="PTHR35330">
    <property type="entry name" value="SIROHEME BIOSYNTHESIS PROTEIN MET8"/>
    <property type="match status" value="1"/>
</dbReference>
<evidence type="ECO:0000259" key="7">
    <source>
        <dbReference type="Pfam" id="PF14824"/>
    </source>
</evidence>
<dbReference type="PANTHER" id="PTHR35330:SF1">
    <property type="entry name" value="SIROHEME BIOSYNTHESIS PROTEIN MET8"/>
    <property type="match status" value="1"/>
</dbReference>
<dbReference type="EMBL" id="VSSQ01000006">
    <property type="protein sequence ID" value="MPL58077.1"/>
    <property type="molecule type" value="Genomic_DNA"/>
</dbReference>
<evidence type="ECO:0000256" key="3">
    <source>
        <dbReference type="ARBA" id="ARBA00023002"/>
    </source>
</evidence>
<dbReference type="NCBIfam" id="TIGR01470">
    <property type="entry name" value="cysG_Nterm"/>
    <property type="match status" value="1"/>
</dbReference>
<dbReference type="GO" id="GO:0043115">
    <property type="term" value="F:precorrin-2 dehydrogenase activity"/>
    <property type="evidence" value="ECO:0007669"/>
    <property type="project" value="UniProtKB-EC"/>
</dbReference>
<comment type="catalytic activity">
    <reaction evidence="6">
        <text>precorrin-2 + NAD(+) = sirohydrochlorin + NADH + 2 H(+)</text>
        <dbReference type="Rhea" id="RHEA:15613"/>
        <dbReference type="ChEBI" id="CHEBI:15378"/>
        <dbReference type="ChEBI" id="CHEBI:57540"/>
        <dbReference type="ChEBI" id="CHEBI:57945"/>
        <dbReference type="ChEBI" id="CHEBI:58351"/>
        <dbReference type="ChEBI" id="CHEBI:58827"/>
        <dbReference type="EC" id="1.3.1.76"/>
    </reaction>
</comment>
<evidence type="ECO:0000313" key="8">
    <source>
        <dbReference type="EMBL" id="MPL58077.1"/>
    </source>
</evidence>
<evidence type="ECO:0000256" key="2">
    <source>
        <dbReference type="ARBA" id="ARBA00012400"/>
    </source>
</evidence>
<dbReference type="Gene3D" id="3.40.50.720">
    <property type="entry name" value="NAD(P)-binding Rossmann-like Domain"/>
    <property type="match status" value="1"/>
</dbReference>
<dbReference type="InterPro" id="IPR006367">
    <property type="entry name" value="Sirohaem_synthase_N"/>
</dbReference>
<sequence length="210" mass="24108">MTWTSIFLDANEKKVFILGTGEVAHRRADKFLKNGSKVILSGNRISKELMDKGAILEKDNSKETYKKLVSWADIVVVASGDKIKNDYISLISKDKLLNRADFPEKGNLIVPTSFYIEDIQISIFTNGKSPLMARELRKKIQNIISEEDILQIKLQDFSRKILKEKFDNQKTRKEYLYKILQDDNISHLLKENDLKEAKICAEKIINNEGG</sequence>
<dbReference type="AlphaFoldDB" id="A0A644SUY1"/>
<protein>
    <recommendedName>
        <fullName evidence="2">precorrin-2 dehydrogenase</fullName>
        <ecNumber evidence="2">1.3.1.76</ecNumber>
    </recommendedName>
</protein>
<dbReference type="InterPro" id="IPR036291">
    <property type="entry name" value="NAD(P)-bd_dom_sf"/>
</dbReference>
<dbReference type="Gene3D" id="3.30.160.110">
    <property type="entry name" value="Siroheme synthase, domain 2"/>
    <property type="match status" value="1"/>
</dbReference>
<dbReference type="InterPro" id="IPR028281">
    <property type="entry name" value="Sirohaem_synthase_central"/>
</dbReference>
<gene>
    <name evidence="8" type="primary">sirC_1</name>
    <name evidence="8" type="ORF">SDC9_03608</name>
</gene>
<organism evidence="8">
    <name type="scientific">bioreactor metagenome</name>
    <dbReference type="NCBI Taxonomy" id="1076179"/>
    <lineage>
        <taxon>unclassified sequences</taxon>
        <taxon>metagenomes</taxon>
        <taxon>ecological metagenomes</taxon>
    </lineage>
</organism>
<evidence type="ECO:0000256" key="6">
    <source>
        <dbReference type="ARBA" id="ARBA00047561"/>
    </source>
</evidence>
<dbReference type="SUPFAM" id="SSF51735">
    <property type="entry name" value="NAD(P)-binding Rossmann-fold domains"/>
    <property type="match status" value="1"/>
</dbReference>
<accession>A0A644SUY1</accession>
<dbReference type="Pfam" id="PF13241">
    <property type="entry name" value="NAD_binding_7"/>
    <property type="match status" value="1"/>
</dbReference>
<dbReference type="UniPathway" id="UPA00262">
    <property type="reaction ID" value="UER00222"/>
</dbReference>
<dbReference type="InterPro" id="IPR028161">
    <property type="entry name" value="Met8-like"/>
</dbReference>
<dbReference type="GO" id="GO:0019354">
    <property type="term" value="P:siroheme biosynthetic process"/>
    <property type="evidence" value="ECO:0007669"/>
    <property type="project" value="UniProtKB-UniPathway"/>
</dbReference>
<name>A0A644SUY1_9ZZZZ</name>
<comment type="caution">
    <text evidence="8">The sequence shown here is derived from an EMBL/GenBank/DDBJ whole genome shotgun (WGS) entry which is preliminary data.</text>
</comment>
<evidence type="ECO:0000256" key="1">
    <source>
        <dbReference type="ARBA" id="ARBA00005010"/>
    </source>
</evidence>